<proteinExistence type="predicted"/>
<name>A0A1D1W322_RAMVA</name>
<protein>
    <submittedName>
        <fullName evidence="1">Uncharacterized protein</fullName>
    </submittedName>
</protein>
<reference evidence="1 2" key="1">
    <citation type="journal article" date="2016" name="Nat. Commun.">
        <title>Extremotolerant tardigrade genome and improved radiotolerance of human cultured cells by tardigrade-unique protein.</title>
        <authorList>
            <person name="Hashimoto T."/>
            <person name="Horikawa D.D."/>
            <person name="Saito Y."/>
            <person name="Kuwahara H."/>
            <person name="Kozuka-Hata H."/>
            <person name="Shin-I T."/>
            <person name="Minakuchi Y."/>
            <person name="Ohishi K."/>
            <person name="Motoyama A."/>
            <person name="Aizu T."/>
            <person name="Enomoto A."/>
            <person name="Kondo K."/>
            <person name="Tanaka S."/>
            <person name="Hara Y."/>
            <person name="Koshikawa S."/>
            <person name="Sagara H."/>
            <person name="Miura T."/>
            <person name="Yokobori S."/>
            <person name="Miyagawa K."/>
            <person name="Suzuki Y."/>
            <person name="Kubo T."/>
            <person name="Oyama M."/>
            <person name="Kohara Y."/>
            <person name="Fujiyama A."/>
            <person name="Arakawa K."/>
            <person name="Katayama T."/>
            <person name="Toyoda A."/>
            <person name="Kunieda T."/>
        </authorList>
    </citation>
    <scope>NUCLEOTIDE SEQUENCE [LARGE SCALE GENOMIC DNA]</scope>
    <source>
        <strain evidence="1 2">YOKOZUNA-1</strain>
    </source>
</reference>
<dbReference type="EMBL" id="BDGG01000016">
    <property type="protein sequence ID" value="GAV07932.1"/>
    <property type="molecule type" value="Genomic_DNA"/>
</dbReference>
<dbReference type="AlphaFoldDB" id="A0A1D1W322"/>
<evidence type="ECO:0000313" key="2">
    <source>
        <dbReference type="Proteomes" id="UP000186922"/>
    </source>
</evidence>
<comment type="caution">
    <text evidence="1">The sequence shown here is derived from an EMBL/GenBank/DDBJ whole genome shotgun (WGS) entry which is preliminary data.</text>
</comment>
<keyword evidence="2" id="KW-1185">Reference proteome</keyword>
<organism evidence="1 2">
    <name type="scientific">Ramazzottius varieornatus</name>
    <name type="common">Water bear</name>
    <name type="synonym">Tardigrade</name>
    <dbReference type="NCBI Taxonomy" id="947166"/>
    <lineage>
        <taxon>Eukaryota</taxon>
        <taxon>Metazoa</taxon>
        <taxon>Ecdysozoa</taxon>
        <taxon>Tardigrada</taxon>
        <taxon>Eutardigrada</taxon>
        <taxon>Parachela</taxon>
        <taxon>Hypsibioidea</taxon>
        <taxon>Ramazzottiidae</taxon>
        <taxon>Ramazzottius</taxon>
    </lineage>
</organism>
<sequence length="77" mass="8221">MASTAKDQVLQAQTENRLQQKLNEAMIAFRSADPSRLANRSGKSGSVLSAVCNVPQADRLTNPLCGYCHGMNGTARA</sequence>
<evidence type="ECO:0000313" key="1">
    <source>
        <dbReference type="EMBL" id="GAV07932.1"/>
    </source>
</evidence>
<accession>A0A1D1W322</accession>
<dbReference type="Proteomes" id="UP000186922">
    <property type="component" value="Unassembled WGS sequence"/>
</dbReference>
<gene>
    <name evidence="1" type="primary">RvY_17708-1</name>
    <name evidence="1" type="synonym">RvY_17708.1</name>
    <name evidence="1" type="ORF">RvY_17708</name>
</gene>